<keyword evidence="2" id="KW-1185">Reference proteome</keyword>
<sequence>MTLEETIDIYCSAWSERDPSYRRDLLDKSVSVDVRYTDPETDLRGRTELVDHIAGVLASRVGAKILRTSAIDEHHGMARFAWHLVKADGTALPEGLDIVTVDGQSGKLKSILGFFGPLKEEA</sequence>
<dbReference type="Proteomes" id="UP001431221">
    <property type="component" value="Unassembled WGS sequence"/>
</dbReference>
<accession>A0ABT0H146</accession>
<proteinExistence type="predicted"/>
<evidence type="ECO:0008006" key="3">
    <source>
        <dbReference type="Google" id="ProtNLM"/>
    </source>
</evidence>
<name>A0ABT0H146_9HYPH</name>
<dbReference type="Gene3D" id="3.10.450.50">
    <property type="match status" value="1"/>
</dbReference>
<comment type="caution">
    <text evidence="1">The sequence shown here is derived from an EMBL/GenBank/DDBJ whole genome shotgun (WGS) entry which is preliminary data.</text>
</comment>
<dbReference type="SUPFAM" id="SSF54427">
    <property type="entry name" value="NTF2-like"/>
    <property type="match status" value="1"/>
</dbReference>
<evidence type="ECO:0000313" key="2">
    <source>
        <dbReference type="Proteomes" id="UP001431221"/>
    </source>
</evidence>
<dbReference type="InterPro" id="IPR032710">
    <property type="entry name" value="NTF2-like_dom_sf"/>
</dbReference>
<dbReference type="RefSeq" id="WP_248158851.1">
    <property type="nucleotide sequence ID" value="NZ_JALNMJ010000025.1"/>
</dbReference>
<gene>
    <name evidence="1" type="ORF">M0H32_24870</name>
</gene>
<protein>
    <recommendedName>
        <fullName evidence="3">SnoaL-like domain-containing protein</fullName>
    </recommendedName>
</protein>
<reference evidence="1" key="1">
    <citation type="submission" date="2022-04" db="EMBL/GenBank/DDBJ databases">
        <title>Roseibium sp. CAU 1639 isolated from mud.</title>
        <authorList>
            <person name="Kim W."/>
        </authorList>
    </citation>
    <scope>NUCLEOTIDE SEQUENCE</scope>
    <source>
        <strain evidence="1">CAU 1639</strain>
    </source>
</reference>
<evidence type="ECO:0000313" key="1">
    <source>
        <dbReference type="EMBL" id="MCK7615414.1"/>
    </source>
</evidence>
<dbReference type="EMBL" id="JALNMJ010000025">
    <property type="protein sequence ID" value="MCK7615414.1"/>
    <property type="molecule type" value="Genomic_DNA"/>
</dbReference>
<organism evidence="1 2">
    <name type="scientific">Roseibium sediminicola</name>
    <dbReference type="NCBI Taxonomy" id="2933272"/>
    <lineage>
        <taxon>Bacteria</taxon>
        <taxon>Pseudomonadati</taxon>
        <taxon>Pseudomonadota</taxon>
        <taxon>Alphaproteobacteria</taxon>
        <taxon>Hyphomicrobiales</taxon>
        <taxon>Stappiaceae</taxon>
        <taxon>Roseibium</taxon>
    </lineage>
</organism>